<evidence type="ECO:0000259" key="8">
    <source>
        <dbReference type="Pfam" id="PF03176"/>
    </source>
</evidence>
<feature type="domain" description="Membrane transport protein MMPL" evidence="8">
    <location>
        <begin position="62"/>
        <end position="284"/>
    </location>
</feature>
<comment type="caution">
    <text evidence="9">The sequence shown here is derived from an EMBL/GenBank/DDBJ whole genome shotgun (WGS) entry which is preliminary data.</text>
</comment>
<feature type="transmembrane region" description="Helical" evidence="7">
    <location>
        <begin position="259"/>
        <end position="283"/>
    </location>
</feature>
<dbReference type="GO" id="GO:0005886">
    <property type="term" value="C:plasma membrane"/>
    <property type="evidence" value="ECO:0007669"/>
    <property type="project" value="UniProtKB-SubCell"/>
</dbReference>
<accession>A0A918IKU9</accession>
<evidence type="ECO:0000256" key="7">
    <source>
        <dbReference type="SAM" id="Phobius"/>
    </source>
</evidence>
<keyword evidence="6 7" id="KW-0472">Membrane</keyword>
<evidence type="ECO:0000256" key="4">
    <source>
        <dbReference type="ARBA" id="ARBA00022692"/>
    </source>
</evidence>
<dbReference type="InterPro" id="IPR004869">
    <property type="entry name" value="MMPL_dom"/>
</dbReference>
<feature type="transmembrane region" description="Helical" evidence="7">
    <location>
        <begin position="161"/>
        <end position="182"/>
    </location>
</feature>
<name>A0A918IKU9_9ACTN</name>
<keyword evidence="10" id="KW-1185">Reference proteome</keyword>
<keyword evidence="5 7" id="KW-1133">Transmembrane helix</keyword>
<keyword evidence="4 7" id="KW-0812">Transmembrane</keyword>
<evidence type="ECO:0000256" key="6">
    <source>
        <dbReference type="ARBA" id="ARBA00023136"/>
    </source>
</evidence>
<organism evidence="9 10">
    <name type="scientific">Streptomyces filipinensis</name>
    <dbReference type="NCBI Taxonomy" id="66887"/>
    <lineage>
        <taxon>Bacteria</taxon>
        <taxon>Bacillati</taxon>
        <taxon>Actinomycetota</taxon>
        <taxon>Actinomycetes</taxon>
        <taxon>Kitasatosporales</taxon>
        <taxon>Streptomycetaceae</taxon>
        <taxon>Streptomyces</taxon>
    </lineage>
</organism>
<sequence length="286" mass="28853">MIVVWLLILVASVLANRLGGGTYQDDFSLPGTSVQIGADLLDAHSGAEVRGVSSHIVLKAAAGGLAVHRRSIDATETALTGIPHVLSVAGPFAAPSARSADGSTGYFTIRLDAFPGRYGASYITRFEEAVRPLRADGITVEYGSPLGELARAKAPARLSEFIGLLAAVVVLLIGFGSVAAAGLPLLTSVIAVAVGLSVLGLLAGVFTLSSESPTLATMMGLGAGLDYALLLTTRYRRLLHDTDDTDVAAGETVASSGRAVLVAAAAVGVALGGLCVSGVGFIATGP</sequence>
<keyword evidence="3" id="KW-1003">Cell membrane</keyword>
<feature type="transmembrane region" description="Helical" evidence="7">
    <location>
        <begin position="189"/>
        <end position="208"/>
    </location>
</feature>
<dbReference type="InterPro" id="IPR050545">
    <property type="entry name" value="Mycobact_MmpL"/>
</dbReference>
<dbReference type="Pfam" id="PF03176">
    <property type="entry name" value="MMPL"/>
    <property type="match status" value="1"/>
</dbReference>
<evidence type="ECO:0000313" key="9">
    <source>
        <dbReference type="EMBL" id="GGV30433.1"/>
    </source>
</evidence>
<evidence type="ECO:0000256" key="2">
    <source>
        <dbReference type="ARBA" id="ARBA00010157"/>
    </source>
</evidence>
<comment type="subcellular location">
    <subcellularLocation>
        <location evidence="1">Cell membrane</location>
        <topology evidence="1">Multi-pass membrane protein</topology>
    </subcellularLocation>
</comment>
<protein>
    <recommendedName>
        <fullName evidence="8">Membrane transport protein MMPL domain-containing protein</fullName>
    </recommendedName>
</protein>
<dbReference type="SUPFAM" id="SSF82866">
    <property type="entry name" value="Multidrug efflux transporter AcrB transmembrane domain"/>
    <property type="match status" value="1"/>
</dbReference>
<evidence type="ECO:0000313" key="10">
    <source>
        <dbReference type="Proteomes" id="UP000618795"/>
    </source>
</evidence>
<dbReference type="PANTHER" id="PTHR33406">
    <property type="entry name" value="MEMBRANE PROTEIN MJ1562-RELATED"/>
    <property type="match status" value="1"/>
</dbReference>
<dbReference type="AlphaFoldDB" id="A0A918IKU9"/>
<reference evidence="9" key="1">
    <citation type="journal article" date="2014" name="Int. J. Syst. Evol. Microbiol.">
        <title>Complete genome sequence of Corynebacterium casei LMG S-19264T (=DSM 44701T), isolated from a smear-ripened cheese.</title>
        <authorList>
            <consortium name="US DOE Joint Genome Institute (JGI-PGF)"/>
            <person name="Walter F."/>
            <person name="Albersmeier A."/>
            <person name="Kalinowski J."/>
            <person name="Ruckert C."/>
        </authorList>
    </citation>
    <scope>NUCLEOTIDE SEQUENCE</scope>
    <source>
        <strain evidence="9">JCM 4369</strain>
    </source>
</reference>
<dbReference type="EMBL" id="BMTD01000042">
    <property type="protein sequence ID" value="GGV30433.1"/>
    <property type="molecule type" value="Genomic_DNA"/>
</dbReference>
<evidence type="ECO:0000256" key="5">
    <source>
        <dbReference type="ARBA" id="ARBA00022989"/>
    </source>
</evidence>
<proteinExistence type="inferred from homology"/>
<dbReference type="Proteomes" id="UP000618795">
    <property type="component" value="Unassembled WGS sequence"/>
</dbReference>
<dbReference type="PANTHER" id="PTHR33406:SF11">
    <property type="entry name" value="MEMBRANE PROTEIN SCO6666-RELATED"/>
    <property type="match status" value="1"/>
</dbReference>
<dbReference type="Gene3D" id="1.20.1640.10">
    <property type="entry name" value="Multidrug efflux transporter AcrB transmembrane domain"/>
    <property type="match status" value="1"/>
</dbReference>
<evidence type="ECO:0000256" key="3">
    <source>
        <dbReference type="ARBA" id="ARBA00022475"/>
    </source>
</evidence>
<dbReference type="RefSeq" id="WP_191878675.1">
    <property type="nucleotide sequence ID" value="NZ_BMTD01000042.1"/>
</dbReference>
<evidence type="ECO:0000256" key="1">
    <source>
        <dbReference type="ARBA" id="ARBA00004651"/>
    </source>
</evidence>
<reference evidence="9" key="2">
    <citation type="submission" date="2020-09" db="EMBL/GenBank/DDBJ databases">
        <authorList>
            <person name="Sun Q."/>
            <person name="Ohkuma M."/>
        </authorList>
    </citation>
    <scope>NUCLEOTIDE SEQUENCE</scope>
    <source>
        <strain evidence="9">JCM 4369</strain>
    </source>
</reference>
<gene>
    <name evidence="9" type="ORF">GCM10010260_83670</name>
</gene>
<comment type="similarity">
    <text evidence="2">Belongs to the resistance-nodulation-cell division (RND) (TC 2.A.6) family. MmpL subfamily.</text>
</comment>